<dbReference type="CDD" id="cd16913">
    <property type="entry name" value="YkuD_like"/>
    <property type="match status" value="1"/>
</dbReference>
<dbReference type="InterPro" id="IPR038063">
    <property type="entry name" value="Transpep_catalytic_dom"/>
</dbReference>
<organism evidence="8 9">
    <name type="scientific">Streptomyces yaizuensis</name>
    <dbReference type="NCBI Taxonomy" id="2989713"/>
    <lineage>
        <taxon>Bacteria</taxon>
        <taxon>Bacillati</taxon>
        <taxon>Actinomycetota</taxon>
        <taxon>Actinomycetes</taxon>
        <taxon>Kitasatosporales</taxon>
        <taxon>Streptomycetaceae</taxon>
        <taxon>Streptomyces</taxon>
    </lineage>
</organism>
<sequence>MSSTARHLRAAVIAVAMTSTLALAPAAAAQKPAAAPTPSGPTRLVFDKNWQKPSDSRLRVYKGATLWAEYRAGSGLGSTNDCARSRGWIPDGTWKIRLKSRTYNGKVIKGYAIYLEDMKCSAGTASRTEMFIHSEMNRDGTQGRGESRRWDGDGDYESNGCVKLHPEDIKKMFRLFTREDFGWPTHLRVAS</sequence>
<keyword evidence="3" id="KW-0133">Cell shape</keyword>
<evidence type="ECO:0000256" key="6">
    <source>
        <dbReference type="SAM" id="SignalP"/>
    </source>
</evidence>
<keyword evidence="6" id="KW-0732">Signal</keyword>
<gene>
    <name evidence="8" type="ORF">SYYSPA8_13065</name>
</gene>
<keyword evidence="2" id="KW-0808">Transferase</keyword>
<keyword evidence="4" id="KW-0573">Peptidoglycan synthesis</keyword>
<evidence type="ECO:0000256" key="4">
    <source>
        <dbReference type="ARBA" id="ARBA00022984"/>
    </source>
</evidence>
<dbReference type="SUPFAM" id="SSF141523">
    <property type="entry name" value="L,D-transpeptidase catalytic domain-like"/>
    <property type="match status" value="1"/>
</dbReference>
<keyword evidence="9" id="KW-1185">Reference proteome</keyword>
<name>A0ABQ5NY00_9ACTN</name>
<dbReference type="InterPro" id="IPR005490">
    <property type="entry name" value="LD_TPept_cat_dom"/>
</dbReference>
<dbReference type="Pfam" id="PF03734">
    <property type="entry name" value="YkuD"/>
    <property type="match status" value="1"/>
</dbReference>
<keyword evidence="5" id="KW-0961">Cell wall biogenesis/degradation</keyword>
<dbReference type="RefSeq" id="WP_323447283.1">
    <property type="nucleotide sequence ID" value="NZ_BSBI01000004.1"/>
</dbReference>
<evidence type="ECO:0000259" key="7">
    <source>
        <dbReference type="Pfam" id="PF03734"/>
    </source>
</evidence>
<evidence type="ECO:0000256" key="1">
    <source>
        <dbReference type="ARBA" id="ARBA00004752"/>
    </source>
</evidence>
<dbReference type="EMBL" id="BSBI01000004">
    <property type="protein sequence ID" value="GLF95232.1"/>
    <property type="molecule type" value="Genomic_DNA"/>
</dbReference>
<reference evidence="8 9" key="1">
    <citation type="submission" date="2022-10" db="EMBL/GenBank/DDBJ databases">
        <title>Draft genome sequence of Streptomyces sp. YSPA8.</title>
        <authorList>
            <person name="Moriuchi R."/>
            <person name="Dohra H."/>
            <person name="Yamamura H."/>
            <person name="Kodani S."/>
        </authorList>
    </citation>
    <scope>NUCLEOTIDE SEQUENCE [LARGE SCALE GENOMIC DNA]</scope>
    <source>
        <strain evidence="8 9">YSPA8</strain>
    </source>
</reference>
<comment type="pathway">
    <text evidence="1">Cell wall biogenesis; peptidoglycan biosynthesis.</text>
</comment>
<accession>A0ABQ5NY00</accession>
<protein>
    <submittedName>
        <fullName evidence="8">L,D-transpeptidase</fullName>
    </submittedName>
</protein>
<dbReference type="Gene3D" id="2.40.440.10">
    <property type="entry name" value="L,D-transpeptidase catalytic domain-like"/>
    <property type="match status" value="1"/>
</dbReference>
<dbReference type="Proteomes" id="UP001291653">
    <property type="component" value="Unassembled WGS sequence"/>
</dbReference>
<comment type="caution">
    <text evidence="8">The sequence shown here is derived from an EMBL/GenBank/DDBJ whole genome shotgun (WGS) entry which is preliminary data.</text>
</comment>
<evidence type="ECO:0000256" key="5">
    <source>
        <dbReference type="ARBA" id="ARBA00023316"/>
    </source>
</evidence>
<proteinExistence type="predicted"/>
<feature type="domain" description="L,D-TPase catalytic" evidence="7">
    <location>
        <begin position="54"/>
        <end position="175"/>
    </location>
</feature>
<evidence type="ECO:0000313" key="8">
    <source>
        <dbReference type="EMBL" id="GLF95232.1"/>
    </source>
</evidence>
<evidence type="ECO:0000256" key="2">
    <source>
        <dbReference type="ARBA" id="ARBA00022679"/>
    </source>
</evidence>
<evidence type="ECO:0000313" key="9">
    <source>
        <dbReference type="Proteomes" id="UP001291653"/>
    </source>
</evidence>
<evidence type="ECO:0000256" key="3">
    <source>
        <dbReference type="ARBA" id="ARBA00022960"/>
    </source>
</evidence>
<feature type="chain" id="PRO_5045473979" evidence="6">
    <location>
        <begin position="25"/>
        <end position="191"/>
    </location>
</feature>
<feature type="signal peptide" evidence="6">
    <location>
        <begin position="1"/>
        <end position="24"/>
    </location>
</feature>